<organism evidence="1 2">
    <name type="scientific">Streptomyces violascens</name>
    <dbReference type="NCBI Taxonomy" id="67381"/>
    <lineage>
        <taxon>Bacteria</taxon>
        <taxon>Bacillati</taxon>
        <taxon>Actinomycetota</taxon>
        <taxon>Actinomycetes</taxon>
        <taxon>Kitasatosporales</taxon>
        <taxon>Streptomycetaceae</taxon>
        <taxon>Streptomyces</taxon>
    </lineage>
</organism>
<keyword evidence="2" id="KW-1185">Reference proteome</keyword>
<evidence type="ECO:0000313" key="2">
    <source>
        <dbReference type="Proteomes" id="UP001050808"/>
    </source>
</evidence>
<dbReference type="InterPro" id="IPR036412">
    <property type="entry name" value="HAD-like_sf"/>
</dbReference>
<name>A0ABQ3QV48_9ACTN</name>
<dbReference type="SFLD" id="SFLDG01129">
    <property type="entry name" value="C1.5:_HAD__Beta-PGM__Phosphata"/>
    <property type="match status" value="1"/>
</dbReference>
<accession>A0ABQ3QV48</accession>
<dbReference type="Pfam" id="PF12710">
    <property type="entry name" value="HAD"/>
    <property type="match status" value="1"/>
</dbReference>
<dbReference type="EMBL" id="BNDY01000017">
    <property type="protein sequence ID" value="GHI41153.1"/>
    <property type="molecule type" value="Genomic_DNA"/>
</dbReference>
<evidence type="ECO:0000313" key="1">
    <source>
        <dbReference type="EMBL" id="GHI41153.1"/>
    </source>
</evidence>
<sequence>MSKGKQGRDRGGPEAWLVLDGAYAGGMPLIVLWDIDHTLIENSGVSKEIYARAYALLTGKWPEHAAATEGRTDRLIMRGLFNQHALTEPPWPQIEAALTQAGQERADALRARGNALPGVRTILKTASAQESWVSSVLTGNIQANARVKLAAFDLDGLVDLSVGAYGADAEQRPALVDVARTRVRHRYGLPTETPVVLVGDTPRDVEAAEVAGAHAIAVATGVHSQAELARVGAAVVLPDLSDTTALIGLLEGFVSRQKAH</sequence>
<dbReference type="SUPFAM" id="SSF56784">
    <property type="entry name" value="HAD-like"/>
    <property type="match status" value="1"/>
</dbReference>
<gene>
    <name evidence="1" type="ORF">Sviol_55610</name>
</gene>
<comment type="caution">
    <text evidence="1">The sequence shown here is derived from an EMBL/GenBank/DDBJ whole genome shotgun (WGS) entry which is preliminary data.</text>
</comment>
<dbReference type="Proteomes" id="UP001050808">
    <property type="component" value="Unassembled WGS sequence"/>
</dbReference>
<dbReference type="InterPro" id="IPR050155">
    <property type="entry name" value="HAD-like_hydrolase_sf"/>
</dbReference>
<dbReference type="Gene3D" id="1.10.150.240">
    <property type="entry name" value="Putative phosphatase, domain 2"/>
    <property type="match status" value="1"/>
</dbReference>
<dbReference type="InterPro" id="IPR023198">
    <property type="entry name" value="PGP-like_dom2"/>
</dbReference>
<dbReference type="SFLD" id="SFLDS00003">
    <property type="entry name" value="Haloacid_Dehalogenase"/>
    <property type="match status" value="1"/>
</dbReference>
<proteinExistence type="predicted"/>
<dbReference type="InterPro" id="IPR023214">
    <property type="entry name" value="HAD_sf"/>
</dbReference>
<dbReference type="Gene3D" id="3.40.50.1000">
    <property type="entry name" value="HAD superfamily/HAD-like"/>
    <property type="match status" value="1"/>
</dbReference>
<dbReference type="PANTHER" id="PTHR43434:SF1">
    <property type="entry name" value="PHOSPHOGLYCOLATE PHOSPHATASE"/>
    <property type="match status" value="1"/>
</dbReference>
<protein>
    <submittedName>
        <fullName evidence="1">Haloacid dehalogenase</fullName>
    </submittedName>
</protein>
<dbReference type="PANTHER" id="PTHR43434">
    <property type="entry name" value="PHOSPHOGLYCOLATE PHOSPHATASE"/>
    <property type="match status" value="1"/>
</dbReference>
<reference evidence="1" key="1">
    <citation type="submission" date="2024-05" db="EMBL/GenBank/DDBJ databases">
        <title>Whole genome shotgun sequence of Streptomyces violascens NBRC 12920.</title>
        <authorList>
            <person name="Komaki H."/>
            <person name="Tamura T."/>
        </authorList>
    </citation>
    <scope>NUCLEOTIDE SEQUENCE</scope>
    <source>
        <strain evidence="1">NBRC 12920</strain>
    </source>
</reference>